<dbReference type="Proteomes" id="UP000046680">
    <property type="component" value="Unassembled WGS sequence"/>
</dbReference>
<accession>A0A0U0T0S1</accession>
<dbReference type="Proteomes" id="UP000049023">
    <property type="component" value="Unassembled WGS sequence"/>
</dbReference>
<evidence type="ECO:0000313" key="10">
    <source>
        <dbReference type="Proteomes" id="UP000048289"/>
    </source>
</evidence>
<name>A0A0U0T0S1_MYCTX</name>
<sequence>MRSRSRATMMRVATDCTRPADNLGATFFHSTGLTS</sequence>
<evidence type="ECO:0000313" key="6">
    <source>
        <dbReference type="EMBL" id="COV81191.1"/>
    </source>
</evidence>
<dbReference type="Proteomes" id="UP000048600">
    <property type="component" value="Unassembled WGS sequence"/>
</dbReference>
<evidence type="ECO:0000313" key="2">
    <source>
        <dbReference type="EMBL" id="CFE41280.1"/>
    </source>
</evidence>
<dbReference type="Proteomes" id="UP000039021">
    <property type="component" value="Unassembled WGS sequence"/>
</dbReference>
<dbReference type="EMBL" id="CNFU01000439">
    <property type="protein sequence ID" value="CKR83200.1"/>
    <property type="molecule type" value="Genomic_DNA"/>
</dbReference>
<organism evidence="1 14">
    <name type="scientific">Mycobacterium tuberculosis</name>
    <dbReference type="NCBI Taxonomy" id="1773"/>
    <lineage>
        <taxon>Bacteria</taxon>
        <taxon>Bacillati</taxon>
        <taxon>Actinomycetota</taxon>
        <taxon>Actinomycetes</taxon>
        <taxon>Mycobacteriales</taxon>
        <taxon>Mycobacteriaceae</taxon>
        <taxon>Mycobacterium</taxon>
        <taxon>Mycobacterium tuberculosis complex</taxon>
    </lineage>
</organism>
<dbReference type="Proteomes" id="UP000050164">
    <property type="component" value="Unassembled WGS sequence"/>
</dbReference>
<reference evidence="8 9" key="1">
    <citation type="submission" date="2015-03" db="EMBL/GenBank/DDBJ databases">
        <authorList>
            <consortium name="Pathogen Informatics"/>
        </authorList>
    </citation>
    <scope>NUCLEOTIDE SEQUENCE [LARGE SCALE GENOMIC DNA]</scope>
    <source>
        <strain evidence="5 13">Bir 185</strain>
        <strain evidence="4 12">Bir 187</strain>
        <strain evidence="3 9">C09601061</strain>
        <strain evidence="2 10">G09901357</strain>
        <strain evidence="8">N09902308</strain>
        <strain evidence="6 11">P00601463</strain>
    </source>
</reference>
<evidence type="ECO:0000313" key="8">
    <source>
        <dbReference type="Proteomes" id="UP000039021"/>
    </source>
</evidence>
<evidence type="ECO:0000313" key="14">
    <source>
        <dbReference type="Proteomes" id="UP000236349"/>
    </source>
</evidence>
<reference evidence="7" key="2">
    <citation type="submission" date="2015-03" db="EMBL/GenBank/DDBJ databases">
        <authorList>
            <consortium name="Pathogen Informatics"/>
            <person name="Murphy D."/>
        </authorList>
    </citation>
    <scope>NUCLEOTIDE SEQUENCE</scope>
    <source>
        <strain evidence="7">N09902308</strain>
    </source>
</reference>
<reference evidence="1 14" key="3">
    <citation type="submission" date="2017-10" db="EMBL/GenBank/DDBJ databases">
        <title>Clinical isolate obtained from a human patient with meningeal tuberculosis in michoacan, Mexico.</title>
        <authorList>
            <person name="Guillen-Nepita A.L."/>
            <person name="Negrete-Paz A.M."/>
            <person name="Vazquez-Marrufo G."/>
            <person name="Cruz-Hernandez A."/>
            <person name="Fresia P."/>
            <person name="Naya H."/>
            <person name="Vazquez-Garciduenas M.S."/>
        </authorList>
    </citation>
    <scope>NUCLEOTIDE SEQUENCE [LARGE SCALE GENOMIC DNA]</scope>
    <source>
        <strain evidence="14">Beijing/MYC004</strain>
        <strain evidence="1">MYC004</strain>
    </source>
</reference>
<gene>
    <name evidence="1" type="ORF">CAB90_04074</name>
    <name evidence="3" type="ORF">ERS007657_00654</name>
    <name evidence="2" type="ORF">ERS007681_02843</name>
    <name evidence="7" type="ORF">ERS007739_01105</name>
    <name evidence="6" type="ORF">ERS007741_00708</name>
    <name evidence="5" type="ORF">ERS027659_03866</name>
    <name evidence="4" type="ORF">ERS027661_02179</name>
</gene>
<dbReference type="EMBL" id="CSBK01000385">
    <property type="protein sequence ID" value="COX33641.1"/>
    <property type="molecule type" value="Genomic_DNA"/>
</dbReference>
<dbReference type="EMBL" id="CHKL01000048">
    <property type="protein sequence ID" value="COV81191.1"/>
    <property type="molecule type" value="Genomic_DNA"/>
</dbReference>
<evidence type="ECO:0000313" key="7">
    <source>
        <dbReference type="EMBL" id="COX33641.1"/>
    </source>
</evidence>
<evidence type="ECO:0000313" key="3">
    <source>
        <dbReference type="EMBL" id="CFR68435.1"/>
    </source>
</evidence>
<evidence type="ECO:0000313" key="11">
    <source>
        <dbReference type="Proteomes" id="UP000048600"/>
    </source>
</evidence>
<evidence type="ECO:0000313" key="5">
    <source>
        <dbReference type="EMBL" id="CKT02409.1"/>
    </source>
</evidence>
<dbReference type="EMBL" id="CNFT01001219">
    <property type="protein sequence ID" value="CKT02409.1"/>
    <property type="molecule type" value="Genomic_DNA"/>
</dbReference>
<dbReference type="EMBL" id="CFOE01000418">
    <property type="protein sequence ID" value="CFE41280.1"/>
    <property type="molecule type" value="Genomic_DNA"/>
</dbReference>
<dbReference type="Proteomes" id="UP000048289">
    <property type="component" value="Unassembled WGS sequence"/>
</dbReference>
<proteinExistence type="predicted"/>
<evidence type="ECO:0000313" key="12">
    <source>
        <dbReference type="Proteomes" id="UP000049023"/>
    </source>
</evidence>
<evidence type="ECO:0000313" key="4">
    <source>
        <dbReference type="EMBL" id="CKR83200.1"/>
    </source>
</evidence>
<dbReference type="EMBL" id="CGCX01000151">
    <property type="protein sequence ID" value="CFR68435.1"/>
    <property type="molecule type" value="Genomic_DNA"/>
</dbReference>
<evidence type="ECO:0000313" key="9">
    <source>
        <dbReference type="Proteomes" id="UP000046680"/>
    </source>
</evidence>
<dbReference type="Proteomes" id="UP000236349">
    <property type="component" value="Chromosome"/>
</dbReference>
<evidence type="ECO:0000313" key="13">
    <source>
        <dbReference type="Proteomes" id="UP000050164"/>
    </source>
</evidence>
<evidence type="ECO:0000313" key="1">
    <source>
        <dbReference type="EMBL" id="AUS52864.1"/>
    </source>
</evidence>
<dbReference type="EMBL" id="CP024614">
    <property type="protein sequence ID" value="AUS52864.1"/>
    <property type="molecule type" value="Genomic_DNA"/>
</dbReference>
<dbReference type="AlphaFoldDB" id="A0A0U0T0S1"/>
<protein>
    <submittedName>
        <fullName evidence="1">Uncharacterized protein</fullName>
    </submittedName>
</protein>